<evidence type="ECO:0000259" key="4">
    <source>
        <dbReference type="Pfam" id="PF00891"/>
    </source>
</evidence>
<name>A0A1H2VR20_9PSEU</name>
<evidence type="ECO:0000256" key="3">
    <source>
        <dbReference type="ARBA" id="ARBA00022691"/>
    </source>
</evidence>
<dbReference type="Gene3D" id="3.40.50.150">
    <property type="entry name" value="Vaccinia Virus protein VP39"/>
    <property type="match status" value="1"/>
</dbReference>
<dbReference type="GO" id="GO:0032259">
    <property type="term" value="P:methylation"/>
    <property type="evidence" value="ECO:0007669"/>
    <property type="project" value="UniProtKB-KW"/>
</dbReference>
<dbReference type="PIRSF" id="PIRSF005739">
    <property type="entry name" value="O-mtase"/>
    <property type="match status" value="1"/>
</dbReference>
<dbReference type="PANTHER" id="PTHR43712:SF2">
    <property type="entry name" value="O-METHYLTRANSFERASE CICE"/>
    <property type="match status" value="1"/>
</dbReference>
<evidence type="ECO:0000313" key="7">
    <source>
        <dbReference type="Proteomes" id="UP000199515"/>
    </source>
</evidence>
<dbReference type="GO" id="GO:0008171">
    <property type="term" value="F:O-methyltransferase activity"/>
    <property type="evidence" value="ECO:0007669"/>
    <property type="project" value="InterPro"/>
</dbReference>
<dbReference type="InterPro" id="IPR036388">
    <property type="entry name" value="WH-like_DNA-bd_sf"/>
</dbReference>
<keyword evidence="1 6" id="KW-0489">Methyltransferase</keyword>
<dbReference type="InterPro" id="IPR016461">
    <property type="entry name" value="COMT-like"/>
</dbReference>
<accession>A0A1H2VR20</accession>
<dbReference type="Proteomes" id="UP000199515">
    <property type="component" value="Unassembled WGS sequence"/>
</dbReference>
<dbReference type="AlphaFoldDB" id="A0A1H2VR20"/>
<dbReference type="RefSeq" id="WP_091287583.1">
    <property type="nucleotide sequence ID" value="NZ_FNON01000001.1"/>
</dbReference>
<dbReference type="OrthoDB" id="582216at2"/>
<protein>
    <submittedName>
        <fullName evidence="6">C-methyltransferase</fullName>
    </submittedName>
</protein>
<dbReference type="InterPro" id="IPR029063">
    <property type="entry name" value="SAM-dependent_MTases_sf"/>
</dbReference>
<evidence type="ECO:0000259" key="5">
    <source>
        <dbReference type="Pfam" id="PF08100"/>
    </source>
</evidence>
<organism evidence="6 7">
    <name type="scientific">Amycolatopsis xylanica</name>
    <dbReference type="NCBI Taxonomy" id="589385"/>
    <lineage>
        <taxon>Bacteria</taxon>
        <taxon>Bacillati</taxon>
        <taxon>Actinomycetota</taxon>
        <taxon>Actinomycetes</taxon>
        <taxon>Pseudonocardiales</taxon>
        <taxon>Pseudonocardiaceae</taxon>
        <taxon>Amycolatopsis</taxon>
    </lineage>
</organism>
<dbReference type="InterPro" id="IPR012967">
    <property type="entry name" value="COMT_dimerisation"/>
</dbReference>
<proteinExistence type="predicted"/>
<dbReference type="PROSITE" id="PS51683">
    <property type="entry name" value="SAM_OMT_II"/>
    <property type="match status" value="1"/>
</dbReference>
<evidence type="ECO:0000313" key="6">
    <source>
        <dbReference type="EMBL" id="SDW70776.1"/>
    </source>
</evidence>
<dbReference type="Pfam" id="PF08100">
    <property type="entry name" value="Dimerisation"/>
    <property type="match status" value="1"/>
</dbReference>
<feature type="domain" description="O-methyltransferase C-terminal" evidence="4">
    <location>
        <begin position="158"/>
        <end position="321"/>
    </location>
</feature>
<keyword evidence="3" id="KW-0949">S-adenosyl-L-methionine</keyword>
<dbReference type="SUPFAM" id="SSF53335">
    <property type="entry name" value="S-adenosyl-L-methionine-dependent methyltransferases"/>
    <property type="match status" value="1"/>
</dbReference>
<reference evidence="6 7" key="1">
    <citation type="submission" date="2016-10" db="EMBL/GenBank/DDBJ databases">
        <authorList>
            <person name="de Groot N.N."/>
        </authorList>
    </citation>
    <scope>NUCLEOTIDE SEQUENCE [LARGE SCALE GENOMIC DNA]</scope>
    <source>
        <strain evidence="6 7">CPCC 202699</strain>
    </source>
</reference>
<dbReference type="Gene3D" id="1.10.10.10">
    <property type="entry name" value="Winged helix-like DNA-binding domain superfamily/Winged helix DNA-binding domain"/>
    <property type="match status" value="1"/>
</dbReference>
<keyword evidence="7" id="KW-1185">Reference proteome</keyword>
<dbReference type="EMBL" id="FNON01000001">
    <property type="protein sequence ID" value="SDW70776.1"/>
    <property type="molecule type" value="Genomic_DNA"/>
</dbReference>
<keyword evidence="2 6" id="KW-0808">Transferase</keyword>
<dbReference type="STRING" id="589385.SAMN05421504_1011306"/>
<feature type="domain" description="O-methyltransferase dimerisation" evidence="5">
    <location>
        <begin position="16"/>
        <end position="74"/>
    </location>
</feature>
<dbReference type="InterPro" id="IPR036390">
    <property type="entry name" value="WH_DNA-bd_sf"/>
</dbReference>
<dbReference type="SUPFAM" id="SSF46785">
    <property type="entry name" value="Winged helix' DNA-binding domain"/>
    <property type="match status" value="1"/>
</dbReference>
<dbReference type="PANTHER" id="PTHR43712">
    <property type="entry name" value="PUTATIVE (AFU_ORTHOLOGUE AFUA_4G14580)-RELATED"/>
    <property type="match status" value="1"/>
</dbReference>
<dbReference type="GO" id="GO:0046983">
    <property type="term" value="F:protein dimerization activity"/>
    <property type="evidence" value="ECO:0007669"/>
    <property type="project" value="InterPro"/>
</dbReference>
<evidence type="ECO:0000256" key="1">
    <source>
        <dbReference type="ARBA" id="ARBA00022603"/>
    </source>
</evidence>
<gene>
    <name evidence="6" type="ORF">SAMN05421504_1011306</name>
</gene>
<dbReference type="Pfam" id="PF00891">
    <property type="entry name" value="Methyltransf_2"/>
    <property type="match status" value="1"/>
</dbReference>
<dbReference type="CDD" id="cd02440">
    <property type="entry name" value="AdoMet_MTases"/>
    <property type="match status" value="1"/>
</dbReference>
<sequence>MSTPAAPGVTRERLLDMMTGYKATYLLRAAVSLGVFGALADGPASAAKVAAALGTDPRATRILLGALAAEGLLGLGGEGFALAPGAAELLVPSSPGYFGGNTAVASSDWEWRLMGGLAGFVRAGGPAAGTAAEAPDFPFWVDFATHLTGLTKAGSQAVAELLTPWARERPAMDVLDVGCGHGLFGLALAATHPEGRLWCQDWPSVLDVAAGYAARRGMADRTSYLPGDAFTAELGGSYDVIVLANFLLQFSAARCAELLARLVPALKPGGRIVIAGFTTGDAPPAAERHAHLLGLLMLAGTSGGELHSGADYLAMLAAAGLAPSRPASAGPVPIVLGERA</sequence>
<evidence type="ECO:0000256" key="2">
    <source>
        <dbReference type="ARBA" id="ARBA00022679"/>
    </source>
</evidence>
<dbReference type="InterPro" id="IPR001077">
    <property type="entry name" value="COMT_C"/>
</dbReference>